<feature type="signal peptide" evidence="1">
    <location>
        <begin position="1"/>
        <end position="18"/>
    </location>
</feature>
<protein>
    <recommendedName>
        <fullName evidence="4">Outer membrane protein beta-barrel domain-containing protein</fullName>
    </recommendedName>
</protein>
<keyword evidence="3" id="KW-1185">Reference proteome</keyword>
<feature type="chain" id="PRO_5047319024" description="Outer membrane protein beta-barrel domain-containing protein" evidence="1">
    <location>
        <begin position="19"/>
        <end position="337"/>
    </location>
</feature>
<keyword evidence="1" id="KW-0732">Signal</keyword>
<evidence type="ECO:0000313" key="2">
    <source>
        <dbReference type="EMBL" id="GAA3521249.1"/>
    </source>
</evidence>
<dbReference type="Pfam" id="PF20230">
    <property type="entry name" value="DUF6588"/>
    <property type="match status" value="1"/>
</dbReference>
<evidence type="ECO:0000313" key="3">
    <source>
        <dbReference type="Proteomes" id="UP001500459"/>
    </source>
</evidence>
<sequence length="337" mass="36466">MKKLTLILSLLITTCVAAQQNIDNLLAAGINDAQRFATAYMRPASDGLVYSMNNGWFNSGKAKKLFGFDISLVINGAFVNDDNKSFILNTSDYENLQFRDGSTSKEVATAFGDIQGAVVVIEGDSGIPAIPSQDAEFELPTGLGSSNINFVPTAFLQASFGLIKGTEIKARFFPKVTTNDADVGLYGFGIQHEFTSWLPADKLFPVGISGLIAYTHLDGSYDFTDTNIVDGEDQRFENNTNTFLFQLIGSTKLPVFNVYGGLGYLTGTSTTDLKGTYRVQSGVISQETIIDPFSIENKTSGVRATIGAKLSLAFFKMNIDYTLAKYNGLSVGLHFGI</sequence>
<dbReference type="InterPro" id="IPR046495">
    <property type="entry name" value="DUF6588"/>
</dbReference>
<evidence type="ECO:0008006" key="4">
    <source>
        <dbReference type="Google" id="ProtNLM"/>
    </source>
</evidence>
<organism evidence="2 3">
    <name type="scientific">Aquimarina addita</name>
    <dbReference type="NCBI Taxonomy" id="870485"/>
    <lineage>
        <taxon>Bacteria</taxon>
        <taxon>Pseudomonadati</taxon>
        <taxon>Bacteroidota</taxon>
        <taxon>Flavobacteriia</taxon>
        <taxon>Flavobacteriales</taxon>
        <taxon>Flavobacteriaceae</taxon>
        <taxon>Aquimarina</taxon>
    </lineage>
</organism>
<proteinExistence type="predicted"/>
<comment type="caution">
    <text evidence="2">The sequence shown here is derived from an EMBL/GenBank/DDBJ whole genome shotgun (WGS) entry which is preliminary data.</text>
</comment>
<name>A0ABP6UTL5_9FLAO</name>
<accession>A0ABP6UTL5</accession>
<reference evidence="3" key="1">
    <citation type="journal article" date="2019" name="Int. J. Syst. Evol. Microbiol.">
        <title>The Global Catalogue of Microorganisms (GCM) 10K type strain sequencing project: providing services to taxonomists for standard genome sequencing and annotation.</title>
        <authorList>
            <consortium name="The Broad Institute Genomics Platform"/>
            <consortium name="The Broad Institute Genome Sequencing Center for Infectious Disease"/>
            <person name="Wu L."/>
            <person name="Ma J."/>
        </authorList>
    </citation>
    <scope>NUCLEOTIDE SEQUENCE [LARGE SCALE GENOMIC DNA]</scope>
    <source>
        <strain evidence="3">JCM 17106</strain>
    </source>
</reference>
<dbReference type="RefSeq" id="WP_344930436.1">
    <property type="nucleotide sequence ID" value="NZ_BAABCW010000025.1"/>
</dbReference>
<gene>
    <name evidence="2" type="ORF">GCM10022393_39530</name>
</gene>
<evidence type="ECO:0000256" key="1">
    <source>
        <dbReference type="SAM" id="SignalP"/>
    </source>
</evidence>
<dbReference type="EMBL" id="BAABCW010000025">
    <property type="protein sequence ID" value="GAA3521249.1"/>
    <property type="molecule type" value="Genomic_DNA"/>
</dbReference>
<dbReference type="Proteomes" id="UP001500459">
    <property type="component" value="Unassembled WGS sequence"/>
</dbReference>